<comment type="cofactor">
    <cofactor evidence="1">
        <name>Fe(2+)</name>
        <dbReference type="ChEBI" id="CHEBI:29033"/>
    </cofactor>
</comment>
<keyword evidence="6" id="KW-0408">Iron</keyword>
<protein>
    <submittedName>
        <fullName evidence="9">Alpha-ketoglutarate-dependent taurine dioxygenase</fullName>
    </submittedName>
</protein>
<dbReference type="AlphaFoldDB" id="A0A1J9QZR5"/>
<comment type="caution">
    <text evidence="9">The sequence shown here is derived from an EMBL/GenBank/DDBJ whole genome shotgun (WGS) entry which is preliminary data.</text>
</comment>
<gene>
    <name evidence="9" type="ORF">BKCO1_3000082</name>
</gene>
<feature type="compositionally biased region" description="Basic and acidic residues" evidence="7">
    <location>
        <begin position="8"/>
        <end position="36"/>
    </location>
</feature>
<dbReference type="InterPro" id="IPR051323">
    <property type="entry name" value="AtsK-like"/>
</dbReference>
<evidence type="ECO:0000256" key="7">
    <source>
        <dbReference type="SAM" id="MobiDB-lite"/>
    </source>
</evidence>
<dbReference type="FunFam" id="3.60.130.10:FF:000008">
    <property type="entry name" value="Alpha-ketoglutarate-dependent taurine dioxygenase"/>
    <property type="match status" value="1"/>
</dbReference>
<evidence type="ECO:0000259" key="8">
    <source>
        <dbReference type="Pfam" id="PF02668"/>
    </source>
</evidence>
<dbReference type="GO" id="GO:0005737">
    <property type="term" value="C:cytoplasm"/>
    <property type="evidence" value="ECO:0007669"/>
    <property type="project" value="TreeGrafter"/>
</dbReference>
<dbReference type="OrthoDB" id="10257314at2759"/>
<keyword evidence="3" id="KW-0479">Metal-binding</keyword>
<dbReference type="STRING" id="236234.A0A1J9QZR5"/>
<accession>A0A1J9QZR5</accession>
<evidence type="ECO:0000313" key="9">
    <source>
        <dbReference type="EMBL" id="OJD33482.1"/>
    </source>
</evidence>
<sequence length="416" mass="47240">MAPAPISFREEIKDVAPPRKDSLRLPEPTRRRLEKAGIDLSKGYPYRPARPLYLDDVYKIRDYDRPFVDPGSRADPEKKALLSAAEKVIDLTTHIGTEIVGLQLKDLTAQQKDELGLLIAERSVVFFRDQDISPQQQKELGEWYGEIEVHVSTTYPASNQIPNRKTATDISLSLSTKQPQVPHVPGVEGVTVIWPELQSTERPSNFRKPGGASRWHTDLVHERQPAGVTHLHNDVIPSTGGDTLWASGYSAYEKLSPAFRKLIDGKHAVYRSAHPYLDREKPEEGPKWIERVHPLVRTHPATGWKSLYVNRAMTDRIVGFDKAESDLILGYLFDVYERNVDIQLRFKWTPGTSALWDNRITIHNASWDYGNREPRHGTRVTSLAEKPFFDPNAPTRREALGQVHPDELKEQGLPGY</sequence>
<evidence type="ECO:0000256" key="1">
    <source>
        <dbReference type="ARBA" id="ARBA00001954"/>
    </source>
</evidence>
<dbReference type="Pfam" id="PF02668">
    <property type="entry name" value="TauD"/>
    <property type="match status" value="1"/>
</dbReference>
<dbReference type="InterPro" id="IPR003819">
    <property type="entry name" value="TauD/TfdA-like"/>
</dbReference>
<keyword evidence="10" id="KW-1185">Reference proteome</keyword>
<dbReference type="RefSeq" id="XP_020129742.1">
    <property type="nucleotide sequence ID" value="XM_020273966.1"/>
</dbReference>
<dbReference type="GO" id="GO:0046872">
    <property type="term" value="F:metal ion binding"/>
    <property type="evidence" value="ECO:0007669"/>
    <property type="project" value="UniProtKB-KW"/>
</dbReference>
<feature type="domain" description="TauD/TfdA-like" evidence="8">
    <location>
        <begin position="89"/>
        <end position="381"/>
    </location>
</feature>
<keyword evidence="4 9" id="KW-0223">Dioxygenase</keyword>
<name>A0A1J9QZR5_9PEZI</name>
<proteinExistence type="inferred from homology"/>
<keyword evidence="5" id="KW-0560">Oxidoreductase</keyword>
<dbReference type="Proteomes" id="UP000183809">
    <property type="component" value="Unassembled WGS sequence"/>
</dbReference>
<dbReference type="PANTHER" id="PTHR30468:SF9">
    <property type="entry name" value="ALPHA-KETOGLUTARATE-DEPENDENT TAURINE DIOXYGENASE (AFU_ORTHOLOGUE AFUA_3G01010)"/>
    <property type="match status" value="1"/>
</dbReference>
<evidence type="ECO:0000256" key="6">
    <source>
        <dbReference type="ARBA" id="ARBA00023004"/>
    </source>
</evidence>
<dbReference type="PANTHER" id="PTHR30468">
    <property type="entry name" value="ALPHA-KETOGLUTARATE-DEPENDENT SULFONATE DIOXYGENASE"/>
    <property type="match status" value="1"/>
</dbReference>
<feature type="region of interest" description="Disordered" evidence="7">
    <location>
        <begin position="1"/>
        <end position="36"/>
    </location>
</feature>
<dbReference type="Gene3D" id="3.60.130.10">
    <property type="entry name" value="Clavaminate synthase-like"/>
    <property type="match status" value="1"/>
</dbReference>
<reference evidence="9 10" key="1">
    <citation type="submission" date="2016-10" db="EMBL/GenBank/DDBJ databases">
        <title>Proteomics and genomics reveal pathogen-plant mechanisms compatible with a hemibiotrophic lifestyle of Diplodia corticola.</title>
        <authorList>
            <person name="Fernandes I."/>
            <person name="De Jonge R."/>
            <person name="Van De Peer Y."/>
            <person name="Devreese B."/>
            <person name="Alves A."/>
            <person name="Esteves A.C."/>
        </authorList>
    </citation>
    <scope>NUCLEOTIDE SEQUENCE [LARGE SCALE GENOMIC DNA]</scope>
    <source>
        <strain evidence="9 10">CBS 112549</strain>
    </source>
</reference>
<dbReference type="GeneID" id="31014227"/>
<dbReference type="SUPFAM" id="SSF51197">
    <property type="entry name" value="Clavaminate synthase-like"/>
    <property type="match status" value="1"/>
</dbReference>
<dbReference type="InterPro" id="IPR042098">
    <property type="entry name" value="TauD-like_sf"/>
</dbReference>
<evidence type="ECO:0000256" key="4">
    <source>
        <dbReference type="ARBA" id="ARBA00022964"/>
    </source>
</evidence>
<evidence type="ECO:0000256" key="3">
    <source>
        <dbReference type="ARBA" id="ARBA00022723"/>
    </source>
</evidence>
<organism evidence="9 10">
    <name type="scientific">Diplodia corticola</name>
    <dbReference type="NCBI Taxonomy" id="236234"/>
    <lineage>
        <taxon>Eukaryota</taxon>
        <taxon>Fungi</taxon>
        <taxon>Dikarya</taxon>
        <taxon>Ascomycota</taxon>
        <taxon>Pezizomycotina</taxon>
        <taxon>Dothideomycetes</taxon>
        <taxon>Dothideomycetes incertae sedis</taxon>
        <taxon>Botryosphaeriales</taxon>
        <taxon>Botryosphaeriaceae</taxon>
        <taxon>Diplodia</taxon>
    </lineage>
</organism>
<evidence type="ECO:0000313" key="10">
    <source>
        <dbReference type="Proteomes" id="UP000183809"/>
    </source>
</evidence>
<evidence type="ECO:0000256" key="5">
    <source>
        <dbReference type="ARBA" id="ARBA00023002"/>
    </source>
</evidence>
<dbReference type="EMBL" id="MNUE01000030">
    <property type="protein sequence ID" value="OJD33482.1"/>
    <property type="molecule type" value="Genomic_DNA"/>
</dbReference>
<dbReference type="GO" id="GO:0016706">
    <property type="term" value="F:2-oxoglutarate-dependent dioxygenase activity"/>
    <property type="evidence" value="ECO:0007669"/>
    <property type="project" value="TreeGrafter"/>
</dbReference>
<comment type="similarity">
    <text evidence="2">Belongs to the TfdA dioxygenase family.</text>
</comment>
<evidence type="ECO:0000256" key="2">
    <source>
        <dbReference type="ARBA" id="ARBA00005896"/>
    </source>
</evidence>